<dbReference type="SUPFAM" id="SSF53613">
    <property type="entry name" value="Ribokinase-like"/>
    <property type="match status" value="1"/>
</dbReference>
<evidence type="ECO:0000256" key="2">
    <source>
        <dbReference type="ARBA" id="ARBA00022679"/>
    </source>
</evidence>
<dbReference type="InterPro" id="IPR029056">
    <property type="entry name" value="Ribokinase-like"/>
</dbReference>
<dbReference type="EC" id="2.7.1.92" evidence="5"/>
<dbReference type="EMBL" id="CP037421">
    <property type="protein sequence ID" value="QDT25028.1"/>
    <property type="molecule type" value="Genomic_DNA"/>
</dbReference>
<dbReference type="Pfam" id="PF00294">
    <property type="entry name" value="PfkB"/>
    <property type="match status" value="1"/>
</dbReference>
<evidence type="ECO:0000256" key="1">
    <source>
        <dbReference type="ARBA" id="ARBA00010688"/>
    </source>
</evidence>
<feature type="domain" description="Carbohydrate kinase PfkB" evidence="4">
    <location>
        <begin position="55"/>
        <end position="317"/>
    </location>
</feature>
<protein>
    <submittedName>
        <fullName evidence="5">5-dehydro-2-deoxygluconokinase</fullName>
        <ecNumber evidence="5">2.7.1.92</ecNumber>
    </submittedName>
</protein>
<keyword evidence="2 5" id="KW-0808">Transferase</keyword>
<accession>A0A517Q079</accession>
<sequence length="328" mass="35087">MQYDVYGVGNALVDIQARVSDATLEKLGYAKGIMTLVDEEAQQKVLGELDGAPLSQCAGGSAANTILGIADFGGKAAYAAKVGSDMLGEFDLADMRKLGVTIEVPPAAEGQTGTCVILITDDAQRTMLTNLGVSATLSPEDIHEEHIKQSKYVYVEGYLFTGETQKKAAYHAIELAKKHNVKVAFTVSDPFLINLFRDEFQELIEGPVDLLFCNLEEARSLTGKHDAVDCAHVIHHHVPNLALTLGGDGSILMHEGKVIPIEGVETDAIDTTGAGDMYAAGILYGITNGLTWHQSGHLASHAAARIVSQLGARLKNPFTQDEIKELLS</sequence>
<keyword evidence="3 5" id="KW-0418">Kinase</keyword>
<dbReference type="PROSITE" id="PS00584">
    <property type="entry name" value="PFKB_KINASES_2"/>
    <property type="match status" value="1"/>
</dbReference>
<comment type="similarity">
    <text evidence="1">Belongs to the carbohydrate kinase PfkB family.</text>
</comment>
<dbReference type="PANTHER" id="PTHR43320:SF3">
    <property type="entry name" value="CARBOHYDRATE KINASE PFKB DOMAIN-CONTAINING PROTEIN"/>
    <property type="match status" value="1"/>
</dbReference>
<evidence type="ECO:0000256" key="3">
    <source>
        <dbReference type="ARBA" id="ARBA00022777"/>
    </source>
</evidence>
<gene>
    <name evidence="5" type="primary">iolC</name>
    <name evidence="5" type="ORF">Enr10x_03220</name>
</gene>
<dbReference type="CDD" id="cd01168">
    <property type="entry name" value="adenosine_kinase"/>
    <property type="match status" value="1"/>
</dbReference>
<dbReference type="PANTHER" id="PTHR43320">
    <property type="entry name" value="SUGAR KINASE"/>
    <property type="match status" value="1"/>
</dbReference>
<dbReference type="Gene3D" id="3.40.1190.20">
    <property type="match status" value="1"/>
</dbReference>
<dbReference type="AlphaFoldDB" id="A0A517ZZW1"/>
<organism evidence="5 6">
    <name type="scientific">Gimesia panareensis</name>
    <dbReference type="NCBI Taxonomy" id="2527978"/>
    <lineage>
        <taxon>Bacteria</taxon>
        <taxon>Pseudomonadati</taxon>
        <taxon>Planctomycetota</taxon>
        <taxon>Planctomycetia</taxon>
        <taxon>Planctomycetales</taxon>
        <taxon>Planctomycetaceae</taxon>
        <taxon>Gimesia</taxon>
    </lineage>
</organism>
<proteinExistence type="inferred from homology"/>
<dbReference type="RefSeq" id="WP_145103314.1">
    <property type="nucleotide sequence ID" value="NZ_CP036277.1"/>
</dbReference>
<evidence type="ECO:0000259" key="4">
    <source>
        <dbReference type="Pfam" id="PF00294"/>
    </source>
</evidence>
<evidence type="ECO:0000313" key="5">
    <source>
        <dbReference type="EMBL" id="QDT25028.1"/>
    </source>
</evidence>
<name>A0A517ZZW1_9PLAN</name>
<accession>A0A517ZZW1</accession>
<evidence type="ECO:0000313" key="6">
    <source>
        <dbReference type="Proteomes" id="UP000315647"/>
    </source>
</evidence>
<dbReference type="InterPro" id="IPR002173">
    <property type="entry name" value="Carboh/pur_kinase_PfkB_CS"/>
</dbReference>
<reference evidence="5 6" key="1">
    <citation type="submission" date="2019-03" db="EMBL/GenBank/DDBJ databases">
        <title>Deep-cultivation of Planctomycetes and their phenomic and genomic characterization uncovers novel biology.</title>
        <authorList>
            <person name="Wiegand S."/>
            <person name="Jogler M."/>
            <person name="Boedeker C."/>
            <person name="Pinto D."/>
            <person name="Vollmers J."/>
            <person name="Rivas-Marin E."/>
            <person name="Kohn T."/>
            <person name="Peeters S.H."/>
            <person name="Heuer A."/>
            <person name="Rast P."/>
            <person name="Oberbeckmann S."/>
            <person name="Bunk B."/>
            <person name="Jeske O."/>
            <person name="Meyerdierks A."/>
            <person name="Storesund J.E."/>
            <person name="Kallscheuer N."/>
            <person name="Luecker S."/>
            <person name="Lage O.M."/>
            <person name="Pohl T."/>
            <person name="Merkel B.J."/>
            <person name="Hornburger P."/>
            <person name="Mueller R.-W."/>
            <person name="Bruemmer F."/>
            <person name="Labrenz M."/>
            <person name="Spormann A.M."/>
            <person name="Op den Camp H."/>
            <person name="Overmann J."/>
            <person name="Amann R."/>
            <person name="Jetten M.S.M."/>
            <person name="Mascher T."/>
            <person name="Medema M.H."/>
            <person name="Devos D.P."/>
            <person name="Kaster A.-K."/>
            <person name="Ovreas L."/>
            <person name="Rohde M."/>
            <person name="Galperin M.Y."/>
            <person name="Jogler C."/>
        </authorList>
    </citation>
    <scope>NUCLEOTIDE SEQUENCE [LARGE SCALE GENOMIC DNA]</scope>
    <source>
        <strain evidence="5 6">Enr10</strain>
    </source>
</reference>
<dbReference type="GO" id="GO:0047590">
    <property type="term" value="F:5-dehydro-2-deoxygluconokinase activity"/>
    <property type="evidence" value="ECO:0007669"/>
    <property type="project" value="UniProtKB-EC"/>
</dbReference>
<dbReference type="InterPro" id="IPR011611">
    <property type="entry name" value="PfkB_dom"/>
</dbReference>
<keyword evidence="6" id="KW-1185">Reference proteome</keyword>
<dbReference type="Proteomes" id="UP000315647">
    <property type="component" value="Chromosome"/>
</dbReference>
<dbReference type="InterPro" id="IPR052700">
    <property type="entry name" value="Carb_kinase_PfkB-like"/>
</dbReference>